<dbReference type="RefSeq" id="WP_149847408.1">
    <property type="nucleotide sequence ID" value="NZ_VUOB01000001.1"/>
</dbReference>
<evidence type="ECO:0000313" key="3">
    <source>
        <dbReference type="Proteomes" id="UP000323454"/>
    </source>
</evidence>
<dbReference type="EMBL" id="VUOB01000001">
    <property type="protein sequence ID" value="KAA2267099.1"/>
    <property type="molecule type" value="Genomic_DNA"/>
</dbReference>
<feature type="transmembrane region" description="Helical" evidence="1">
    <location>
        <begin position="45"/>
        <end position="63"/>
    </location>
</feature>
<feature type="transmembrane region" description="Helical" evidence="1">
    <location>
        <begin position="116"/>
        <end position="135"/>
    </location>
</feature>
<keyword evidence="1" id="KW-1133">Transmembrane helix</keyword>
<gene>
    <name evidence="2" type="ORF">F0L68_00775</name>
</gene>
<dbReference type="Proteomes" id="UP000323454">
    <property type="component" value="Unassembled WGS sequence"/>
</dbReference>
<evidence type="ECO:0000313" key="2">
    <source>
        <dbReference type="EMBL" id="KAA2267099.1"/>
    </source>
</evidence>
<keyword evidence="3" id="KW-1185">Reference proteome</keyword>
<dbReference type="AlphaFoldDB" id="A0A5B2XW83"/>
<keyword evidence="1" id="KW-0812">Transmembrane</keyword>
<evidence type="ECO:0008006" key="4">
    <source>
        <dbReference type="Google" id="ProtNLM"/>
    </source>
</evidence>
<accession>A0A5B2XW83</accession>
<proteinExistence type="predicted"/>
<organism evidence="2 3">
    <name type="scientific">Solihabitans fulvus</name>
    <dbReference type="NCBI Taxonomy" id="1892852"/>
    <lineage>
        <taxon>Bacteria</taxon>
        <taxon>Bacillati</taxon>
        <taxon>Actinomycetota</taxon>
        <taxon>Actinomycetes</taxon>
        <taxon>Pseudonocardiales</taxon>
        <taxon>Pseudonocardiaceae</taxon>
        <taxon>Solihabitans</taxon>
    </lineage>
</organism>
<sequence>MRATLDEQQQSSRVFALALASVVTSSSLIVTIGVARIALTDARHAPLAVAATVAYLPFHLAHVRRAAHGSRPRSAPWTLAAMAVVIGAVLPVVGIQWVTSLYPLAASVLLVLRRPWAVPFFVLLVVTPVPVAYLAGVPSWAVFFGVWVLLNGILLAVPVWLMAATRELRAGRALLADEAVARERLRIDGELRATLGTALDTIVATGEQAGALVDTDPDEAADRLRVVVGAARTTLGDARRMVAGFQRTPLLAELDTAVTLLRATGIDARLVPPVDAFPEHVREPLLADLRAEVARLLQADSVRHCVITVTCRPGGVDVELRSDEAGQQVRRVIAA</sequence>
<keyword evidence="1" id="KW-0472">Membrane</keyword>
<feature type="transmembrane region" description="Helical" evidence="1">
    <location>
        <begin position="142"/>
        <end position="163"/>
    </location>
</feature>
<dbReference type="OrthoDB" id="4571789at2"/>
<evidence type="ECO:0000256" key="1">
    <source>
        <dbReference type="SAM" id="Phobius"/>
    </source>
</evidence>
<reference evidence="2 3" key="2">
    <citation type="submission" date="2019-09" db="EMBL/GenBank/DDBJ databases">
        <authorList>
            <person name="Jin C."/>
        </authorList>
    </citation>
    <scope>NUCLEOTIDE SEQUENCE [LARGE SCALE GENOMIC DNA]</scope>
    <source>
        <strain evidence="2 3">AN110305</strain>
    </source>
</reference>
<name>A0A5B2XW83_9PSEU</name>
<feature type="transmembrane region" description="Helical" evidence="1">
    <location>
        <begin position="75"/>
        <end position="96"/>
    </location>
</feature>
<comment type="caution">
    <text evidence="2">The sequence shown here is derived from an EMBL/GenBank/DDBJ whole genome shotgun (WGS) entry which is preliminary data.</text>
</comment>
<reference evidence="2 3" key="1">
    <citation type="submission" date="2019-09" db="EMBL/GenBank/DDBJ databases">
        <title>Goodfellowia gen. nov., a new genus of the Pseudonocardineae related to Actinoalloteichus, containing Goodfellowia coeruleoviolacea gen. nov., comb. nov. gen. nov., comb. nov.</title>
        <authorList>
            <person name="Labeda D."/>
        </authorList>
    </citation>
    <scope>NUCLEOTIDE SEQUENCE [LARGE SCALE GENOMIC DNA]</scope>
    <source>
        <strain evidence="2 3">AN110305</strain>
    </source>
</reference>
<dbReference type="Gene3D" id="6.10.250.2870">
    <property type="match status" value="1"/>
</dbReference>
<feature type="transmembrane region" description="Helical" evidence="1">
    <location>
        <begin position="12"/>
        <end position="39"/>
    </location>
</feature>
<protein>
    <recommendedName>
        <fullName evidence="4">Signal transduction histidine kinase</fullName>
    </recommendedName>
</protein>